<comment type="caution">
    <text evidence="1">The sequence shown here is derived from an EMBL/GenBank/DDBJ whole genome shotgun (WGS) entry which is preliminary data.</text>
</comment>
<dbReference type="RefSeq" id="WP_311597117.1">
    <property type="nucleotide sequence ID" value="NZ_JAVREM010000006.1"/>
</dbReference>
<gene>
    <name evidence="1" type="ORF">RNC47_08845</name>
</gene>
<accession>A0ABU2LLH8</accession>
<keyword evidence="2" id="KW-1185">Reference proteome</keyword>
<evidence type="ECO:0000313" key="2">
    <source>
        <dbReference type="Proteomes" id="UP001183420"/>
    </source>
</evidence>
<proteinExistence type="predicted"/>
<organism evidence="1 2">
    <name type="scientific">Streptomyces millisiae</name>
    <dbReference type="NCBI Taxonomy" id="3075542"/>
    <lineage>
        <taxon>Bacteria</taxon>
        <taxon>Bacillati</taxon>
        <taxon>Actinomycetota</taxon>
        <taxon>Actinomycetes</taxon>
        <taxon>Kitasatosporales</taxon>
        <taxon>Streptomycetaceae</taxon>
        <taxon>Streptomyces</taxon>
    </lineage>
</organism>
<dbReference type="EMBL" id="JAVREM010000006">
    <property type="protein sequence ID" value="MDT0318439.1"/>
    <property type="molecule type" value="Genomic_DNA"/>
</dbReference>
<name>A0ABU2LLH8_9ACTN</name>
<protein>
    <submittedName>
        <fullName evidence="1">Uncharacterized protein</fullName>
    </submittedName>
</protein>
<evidence type="ECO:0000313" key="1">
    <source>
        <dbReference type="EMBL" id="MDT0318439.1"/>
    </source>
</evidence>
<reference evidence="2" key="1">
    <citation type="submission" date="2023-07" db="EMBL/GenBank/DDBJ databases">
        <title>30 novel species of actinomycetes from the DSMZ collection.</title>
        <authorList>
            <person name="Nouioui I."/>
        </authorList>
    </citation>
    <scope>NUCLEOTIDE SEQUENCE [LARGE SCALE GENOMIC DNA]</scope>
    <source>
        <strain evidence="2">DSM 44918</strain>
    </source>
</reference>
<sequence length="139" mass="15461">MSREDAEAWATHWTESMARTAQAEIDTESRRVSFHNCVGRGDEVAEDGRFLLMYSVMADVAPERNAEAVRAIRDALEGQGLEIQGYRSDPSVNPANVVDARHPEDHQSVSAEDHEEGRLLLTVDTPCLLPPDVEQQQFG</sequence>
<dbReference type="Proteomes" id="UP001183420">
    <property type="component" value="Unassembled WGS sequence"/>
</dbReference>